<evidence type="ECO:0000313" key="4">
    <source>
        <dbReference type="Proteomes" id="UP001209570"/>
    </source>
</evidence>
<dbReference type="EMBL" id="JAKCXM010000315">
    <property type="protein sequence ID" value="KAJ0396000.1"/>
    <property type="molecule type" value="Genomic_DNA"/>
</dbReference>
<keyword evidence="4" id="KW-1185">Reference proteome</keyword>
<sequence length="276" mass="32442">MARDLRQQDGKDARHLPQHVGESEDADGDDVAAHSSGGAHDDAFGQDGNDQDDDDGEDNDEDEDNDADDDDDDDDDDDLRSVSVTSSTYEPGAFSESAEIISKRYMEREQVRMAMEMEERNKRLAKQRYRKQQIEKWQSKTSKSPFRVNLVAENERLDEENRLRMMEEARHARLLAKRAEKAKQEVILKALTESSDLELLRREKRAIIDEEKRLKALMDLEKTNSHRKMDLIAAKNAEKHRRQEREEYRRRQRQLELEQREQRYKQLLKEKLALED</sequence>
<feature type="compositionally biased region" description="Basic and acidic residues" evidence="2">
    <location>
        <begin position="241"/>
        <end position="252"/>
    </location>
</feature>
<protein>
    <submittedName>
        <fullName evidence="3">Uncharacterized protein</fullName>
    </submittedName>
</protein>
<dbReference type="AlphaFoldDB" id="A0AAD5Q8A1"/>
<accession>A0AAD5Q8A1</accession>
<keyword evidence="1" id="KW-0175">Coiled coil</keyword>
<reference evidence="3" key="1">
    <citation type="submission" date="2021-12" db="EMBL/GenBank/DDBJ databases">
        <title>Prjna785345.</title>
        <authorList>
            <person name="Rujirawat T."/>
            <person name="Krajaejun T."/>
        </authorList>
    </citation>
    <scope>NUCLEOTIDE SEQUENCE</scope>
    <source>
        <strain evidence="3">Pi057C3</strain>
    </source>
</reference>
<feature type="compositionally biased region" description="Acidic residues" evidence="2">
    <location>
        <begin position="49"/>
        <end position="78"/>
    </location>
</feature>
<evidence type="ECO:0000256" key="2">
    <source>
        <dbReference type="SAM" id="MobiDB-lite"/>
    </source>
</evidence>
<comment type="caution">
    <text evidence="3">The sequence shown here is derived from an EMBL/GenBank/DDBJ whole genome shotgun (WGS) entry which is preliminary data.</text>
</comment>
<evidence type="ECO:0000256" key="1">
    <source>
        <dbReference type="SAM" id="Coils"/>
    </source>
</evidence>
<organism evidence="3 4">
    <name type="scientific">Pythium insidiosum</name>
    <name type="common">Pythiosis disease agent</name>
    <dbReference type="NCBI Taxonomy" id="114742"/>
    <lineage>
        <taxon>Eukaryota</taxon>
        <taxon>Sar</taxon>
        <taxon>Stramenopiles</taxon>
        <taxon>Oomycota</taxon>
        <taxon>Peronosporomycetes</taxon>
        <taxon>Pythiales</taxon>
        <taxon>Pythiaceae</taxon>
        <taxon>Pythium</taxon>
    </lineage>
</organism>
<feature type="region of interest" description="Disordered" evidence="2">
    <location>
        <begin position="1"/>
        <end position="102"/>
    </location>
</feature>
<feature type="compositionally biased region" description="Basic and acidic residues" evidence="2">
    <location>
        <begin position="1"/>
        <end position="15"/>
    </location>
</feature>
<gene>
    <name evidence="3" type="ORF">P43SY_000773</name>
</gene>
<dbReference type="Proteomes" id="UP001209570">
    <property type="component" value="Unassembled WGS sequence"/>
</dbReference>
<name>A0AAD5Q8A1_PYTIN</name>
<proteinExistence type="predicted"/>
<feature type="region of interest" description="Disordered" evidence="2">
    <location>
        <begin position="225"/>
        <end position="252"/>
    </location>
</feature>
<evidence type="ECO:0000313" key="3">
    <source>
        <dbReference type="EMBL" id="KAJ0396000.1"/>
    </source>
</evidence>
<feature type="coiled-coil region" evidence="1">
    <location>
        <begin position="108"/>
        <end position="169"/>
    </location>
</feature>